<dbReference type="Proteomes" id="UP000070444">
    <property type="component" value="Unassembled WGS sequence"/>
</dbReference>
<organism evidence="3 4">
    <name type="scientific">Conidiobolus coronatus (strain ATCC 28846 / CBS 209.66 / NRRL 28638)</name>
    <name type="common">Delacroixia coronata</name>
    <dbReference type="NCBI Taxonomy" id="796925"/>
    <lineage>
        <taxon>Eukaryota</taxon>
        <taxon>Fungi</taxon>
        <taxon>Fungi incertae sedis</taxon>
        <taxon>Zoopagomycota</taxon>
        <taxon>Entomophthoromycotina</taxon>
        <taxon>Entomophthoromycetes</taxon>
        <taxon>Entomophthorales</taxon>
        <taxon>Ancylistaceae</taxon>
        <taxon>Conidiobolus</taxon>
    </lineage>
</organism>
<dbReference type="Pfam" id="PF08585">
    <property type="entry name" value="RMI1_N_C"/>
    <property type="match status" value="1"/>
</dbReference>
<accession>A0A137P5S9</accession>
<evidence type="ECO:0000313" key="4">
    <source>
        <dbReference type="Proteomes" id="UP000070444"/>
    </source>
</evidence>
<dbReference type="Gene3D" id="2.40.50.770">
    <property type="entry name" value="RecQ-mediated genome instability protein Rmi1, C-terminal domain"/>
    <property type="match status" value="1"/>
</dbReference>
<feature type="compositionally biased region" description="Polar residues" evidence="1">
    <location>
        <begin position="186"/>
        <end position="208"/>
    </location>
</feature>
<keyword evidence="4" id="KW-1185">Reference proteome</keyword>
<evidence type="ECO:0000313" key="3">
    <source>
        <dbReference type="EMBL" id="KXN70294.1"/>
    </source>
</evidence>
<evidence type="ECO:0000259" key="2">
    <source>
        <dbReference type="Pfam" id="PF08585"/>
    </source>
</evidence>
<dbReference type="InterPro" id="IPR042470">
    <property type="entry name" value="RMI1_N_C_sf"/>
</dbReference>
<sequence length="258" mass="29241">MNEAVELNLEPTQKQVVKHSFKLTLSDGKNEYLGFEYEMINDLRLDMSLGTKIEVRNVNTIRGGHVVSLNTVHPILRIQRKLRGPDYVEKSYVERSYFIKTQSQNNSFNSSYSGPSTQPYNNSNNNSYATDQSVLTAVSLPSVNNTTIINDNKTVNTSTASSSKGKDPFDEFDDTFIDMIADQYEETSNNNQPSTSTANQPSTSSTKNQTKDPFDEFEDSFINRMADEYDESRDIINLEEYDALDQYDDDDLDAFVDS</sequence>
<protein>
    <recommendedName>
        <fullName evidence="2">RecQ mediated genome instability protein 1 OB-fold domain-containing protein</fullName>
    </recommendedName>
</protein>
<gene>
    <name evidence="3" type="ORF">CONCODRAFT_85391</name>
</gene>
<proteinExistence type="predicted"/>
<feature type="region of interest" description="Disordered" evidence="1">
    <location>
        <begin position="105"/>
        <end position="128"/>
    </location>
</feature>
<dbReference type="EMBL" id="KQ964506">
    <property type="protein sequence ID" value="KXN70294.1"/>
    <property type="molecule type" value="Genomic_DNA"/>
</dbReference>
<feature type="region of interest" description="Disordered" evidence="1">
    <location>
        <begin position="186"/>
        <end position="225"/>
    </location>
</feature>
<name>A0A137P5S9_CONC2</name>
<evidence type="ECO:0000256" key="1">
    <source>
        <dbReference type="SAM" id="MobiDB-lite"/>
    </source>
</evidence>
<feature type="domain" description="RecQ mediated genome instability protein 1 OB-fold" evidence="2">
    <location>
        <begin position="13"/>
        <end position="63"/>
    </location>
</feature>
<feature type="compositionally biased region" description="Polar residues" evidence="1">
    <location>
        <begin position="114"/>
        <end position="128"/>
    </location>
</feature>
<reference evidence="3 4" key="1">
    <citation type="journal article" date="2015" name="Genome Biol. Evol.">
        <title>Phylogenomic analyses indicate that early fungi evolved digesting cell walls of algal ancestors of land plants.</title>
        <authorList>
            <person name="Chang Y."/>
            <person name="Wang S."/>
            <person name="Sekimoto S."/>
            <person name="Aerts A.L."/>
            <person name="Choi C."/>
            <person name="Clum A."/>
            <person name="LaButti K.M."/>
            <person name="Lindquist E.A."/>
            <person name="Yee Ngan C."/>
            <person name="Ohm R.A."/>
            <person name="Salamov A.A."/>
            <person name="Grigoriev I.V."/>
            <person name="Spatafora J.W."/>
            <person name="Berbee M.L."/>
        </authorList>
    </citation>
    <scope>NUCLEOTIDE SEQUENCE [LARGE SCALE GENOMIC DNA]</scope>
    <source>
        <strain evidence="3 4">NRRL 28638</strain>
    </source>
</reference>
<dbReference type="InterPro" id="IPR013894">
    <property type="entry name" value="RMI1_OB"/>
</dbReference>
<dbReference type="AlphaFoldDB" id="A0A137P5S9"/>